<dbReference type="Gene3D" id="3.40.50.720">
    <property type="entry name" value="NAD(P)-binding Rossmann-like Domain"/>
    <property type="match status" value="1"/>
</dbReference>
<dbReference type="Pfam" id="PF03720">
    <property type="entry name" value="UDPG_MGDP_dh_C"/>
    <property type="match status" value="1"/>
</dbReference>
<dbReference type="InterPro" id="IPR036220">
    <property type="entry name" value="UDP-Glc/GDP-Man_DH_C_sf"/>
</dbReference>
<organism evidence="2 3">
    <name type="scientific">Rhabdonatronobacter sediminivivens</name>
    <dbReference type="NCBI Taxonomy" id="2743469"/>
    <lineage>
        <taxon>Bacteria</taxon>
        <taxon>Pseudomonadati</taxon>
        <taxon>Pseudomonadota</taxon>
        <taxon>Alphaproteobacteria</taxon>
        <taxon>Rhodobacterales</taxon>
        <taxon>Paracoccaceae</taxon>
        <taxon>Rhabdonatronobacter</taxon>
    </lineage>
</organism>
<gene>
    <name evidence="2" type="ORF">HUK65_16400</name>
</gene>
<name>A0A7Z0I277_9RHOB</name>
<comment type="caution">
    <text evidence="2">The sequence shown here is derived from an EMBL/GenBank/DDBJ whole genome shotgun (WGS) entry which is preliminary data.</text>
</comment>
<dbReference type="GO" id="GO:0016616">
    <property type="term" value="F:oxidoreductase activity, acting on the CH-OH group of donors, NAD or NADP as acceptor"/>
    <property type="evidence" value="ECO:0007669"/>
    <property type="project" value="InterPro"/>
</dbReference>
<sequence length="96" mass="10476">MTTQRDTLREDVGFRILRLLPGVAREADPYAAAEGSDCLLILTAWNPFQALDLTRLAGVMATPVLANLRSIYSRKDVLGAGFEAYEGVGRSGDHPR</sequence>
<dbReference type="EMBL" id="JACBXS010000052">
    <property type="protein sequence ID" value="NYS26568.1"/>
    <property type="molecule type" value="Genomic_DNA"/>
</dbReference>
<keyword evidence="3" id="KW-1185">Reference proteome</keyword>
<accession>A0A7Z0I277</accession>
<evidence type="ECO:0000259" key="1">
    <source>
        <dbReference type="Pfam" id="PF03720"/>
    </source>
</evidence>
<feature type="domain" description="UDP-glucose/GDP-mannose dehydrogenase C-terminal" evidence="1">
    <location>
        <begin position="21"/>
        <end position="73"/>
    </location>
</feature>
<dbReference type="SUPFAM" id="SSF52413">
    <property type="entry name" value="UDP-glucose/GDP-mannose dehydrogenase C-terminal domain"/>
    <property type="match status" value="1"/>
</dbReference>
<dbReference type="GO" id="GO:0051287">
    <property type="term" value="F:NAD binding"/>
    <property type="evidence" value="ECO:0007669"/>
    <property type="project" value="InterPro"/>
</dbReference>
<proteinExistence type="predicted"/>
<protein>
    <recommendedName>
        <fullName evidence="1">UDP-glucose/GDP-mannose dehydrogenase C-terminal domain-containing protein</fullName>
    </recommendedName>
</protein>
<evidence type="ECO:0000313" key="2">
    <source>
        <dbReference type="EMBL" id="NYS26568.1"/>
    </source>
</evidence>
<reference evidence="2 3" key="1">
    <citation type="journal article" date="2000" name="Arch. Microbiol.">
        <title>Rhodobaca bogoriensis gen. nov. and sp. nov., an alkaliphilic purple nonsulfur bacterium from African Rift Valley soda lakes.</title>
        <authorList>
            <person name="Milford A.D."/>
            <person name="Achenbach L.A."/>
            <person name="Jung D.O."/>
            <person name="Madigan M.T."/>
        </authorList>
    </citation>
    <scope>NUCLEOTIDE SEQUENCE [LARGE SCALE GENOMIC DNA]</scope>
    <source>
        <strain evidence="2 3">2376</strain>
    </source>
</reference>
<dbReference type="AlphaFoldDB" id="A0A7Z0I277"/>
<evidence type="ECO:0000313" key="3">
    <source>
        <dbReference type="Proteomes" id="UP000529417"/>
    </source>
</evidence>
<dbReference type="InterPro" id="IPR014027">
    <property type="entry name" value="UDP-Glc/GDP-Man_DH_C"/>
</dbReference>
<dbReference type="Proteomes" id="UP000529417">
    <property type="component" value="Unassembled WGS sequence"/>
</dbReference>
<dbReference type="RefSeq" id="WP_179907361.1">
    <property type="nucleotide sequence ID" value="NZ_JACBXS010000052.1"/>
</dbReference>